<dbReference type="InterPro" id="IPR025291">
    <property type="entry name" value="DUF4153"/>
</dbReference>
<keyword evidence="1" id="KW-1133">Transmembrane helix</keyword>
<dbReference type="RefSeq" id="WP_073540238.1">
    <property type="nucleotide sequence ID" value="NZ_CP018335.1"/>
</dbReference>
<gene>
    <name evidence="2" type="ORF">BS101_19010</name>
</gene>
<name>A0A1L5FCD0_CLOKL</name>
<dbReference type="OrthoDB" id="9767931at2"/>
<feature type="transmembrane region" description="Helical" evidence="1">
    <location>
        <begin position="66"/>
        <end position="83"/>
    </location>
</feature>
<feature type="transmembrane region" description="Helical" evidence="1">
    <location>
        <begin position="247"/>
        <end position="273"/>
    </location>
</feature>
<evidence type="ECO:0000313" key="3">
    <source>
        <dbReference type="Proteomes" id="UP000184604"/>
    </source>
</evidence>
<organism evidence="2 3">
    <name type="scientific">Clostridium kluyveri</name>
    <dbReference type="NCBI Taxonomy" id="1534"/>
    <lineage>
        <taxon>Bacteria</taxon>
        <taxon>Bacillati</taxon>
        <taxon>Bacillota</taxon>
        <taxon>Clostridia</taxon>
        <taxon>Eubacteriales</taxon>
        <taxon>Clostridiaceae</taxon>
        <taxon>Clostridium</taxon>
    </lineage>
</organism>
<proteinExistence type="predicted"/>
<accession>A0A1L5FCD0</accession>
<feature type="transmembrane region" description="Helical" evidence="1">
    <location>
        <begin position="206"/>
        <end position="226"/>
    </location>
</feature>
<dbReference type="Proteomes" id="UP000184604">
    <property type="component" value="Chromosome"/>
</dbReference>
<sequence>MEVNKTLQTKTKYGLYCVLFSLLLGIIFDRLFFDKAPGISYPIFIGLCIGFFLWSMRDRLRMRKSFGWFLLIPIALLSLSFAVHTENIFYLLNFLAVPILMIASSILIVNPRLKWDKSSFIAEMLRKGIANVFNNITKSFTILKASVKIEKTFEMKEGKKQILIGILVSLPLLVILIILLSSADMVFGYYFANLTRIFNNINIEEFVPHAIIILVIAFYLFGYVWGFKSEEKAIQKGLDAPAANWEAVTIITVLAALNILYLIFTIIQFSYLYGGNNIALPADFTYAEYARKGFFELAAVTFINFIIVLICLKYIKKDNKRLLKTANLLLTVLVAFTLNMLFSANFKLTLYEAAFGYTFLRVSVHLFMLLLFILCLVVAAGIWYRKIPIVKSIIVITIIMYTIINYLNIDGLIARKNIERYNETGKLDAYYLTSLSFEAVPYLIELRDKGDSHIKIVIDKNLKYRKEVLDKQNSWTEFNFSKNKTRKLLNQGI</sequence>
<feature type="transmembrane region" description="Helical" evidence="1">
    <location>
        <begin position="293"/>
        <end position="315"/>
    </location>
</feature>
<feature type="transmembrane region" description="Helical" evidence="1">
    <location>
        <begin position="389"/>
        <end position="409"/>
    </location>
</feature>
<evidence type="ECO:0000256" key="1">
    <source>
        <dbReference type="SAM" id="Phobius"/>
    </source>
</evidence>
<feature type="transmembrane region" description="Helical" evidence="1">
    <location>
        <begin position="366"/>
        <end position="384"/>
    </location>
</feature>
<keyword evidence="1" id="KW-0812">Transmembrane</keyword>
<evidence type="ECO:0000313" key="2">
    <source>
        <dbReference type="EMBL" id="APM40666.1"/>
    </source>
</evidence>
<feature type="transmembrane region" description="Helical" evidence="1">
    <location>
        <begin position="162"/>
        <end position="191"/>
    </location>
</feature>
<feature type="transmembrane region" description="Helical" evidence="1">
    <location>
        <begin position="327"/>
        <end position="346"/>
    </location>
</feature>
<reference evidence="2 3" key="1">
    <citation type="submission" date="2016-12" db="EMBL/GenBank/DDBJ databases">
        <title>Complete genome sequence of Clostridium kluyveri JZZ isolated from the pit mud of a Chinese flavor liquor-making factory.</title>
        <authorList>
            <person name="Wang Y."/>
        </authorList>
    </citation>
    <scope>NUCLEOTIDE SEQUENCE [LARGE SCALE GENOMIC DNA]</scope>
    <source>
        <strain evidence="2 3">JZZ</strain>
    </source>
</reference>
<feature type="transmembrane region" description="Helical" evidence="1">
    <location>
        <begin position="89"/>
        <end position="109"/>
    </location>
</feature>
<keyword evidence="1" id="KW-0472">Membrane</keyword>
<feature type="transmembrane region" description="Helical" evidence="1">
    <location>
        <begin position="39"/>
        <end position="54"/>
    </location>
</feature>
<feature type="transmembrane region" description="Helical" evidence="1">
    <location>
        <begin position="13"/>
        <end position="33"/>
    </location>
</feature>
<dbReference type="EMBL" id="CP018335">
    <property type="protein sequence ID" value="APM40666.1"/>
    <property type="molecule type" value="Genomic_DNA"/>
</dbReference>
<dbReference type="Pfam" id="PF13687">
    <property type="entry name" value="DUF4153"/>
    <property type="match status" value="1"/>
</dbReference>
<dbReference type="AlphaFoldDB" id="A0A1L5FCD0"/>
<protein>
    <submittedName>
        <fullName evidence="2">Uncharacterized protein</fullName>
    </submittedName>
</protein>